<protein>
    <submittedName>
        <fullName evidence="1">Uncharacterized protein</fullName>
    </submittedName>
</protein>
<name>A0AAV7UIC1_PLEWA</name>
<gene>
    <name evidence="1" type="ORF">NDU88_005352</name>
</gene>
<sequence length="77" mass="8708">MRANTNVDTFALARHSACVQTAASEEQRVRADTSVDTLALAHTLNKKSKPVREESEHHQKKREGNFKYHNACLFGVR</sequence>
<proteinExistence type="predicted"/>
<accession>A0AAV7UIC1</accession>
<organism evidence="1 2">
    <name type="scientific">Pleurodeles waltl</name>
    <name type="common">Iberian ribbed newt</name>
    <dbReference type="NCBI Taxonomy" id="8319"/>
    <lineage>
        <taxon>Eukaryota</taxon>
        <taxon>Metazoa</taxon>
        <taxon>Chordata</taxon>
        <taxon>Craniata</taxon>
        <taxon>Vertebrata</taxon>
        <taxon>Euteleostomi</taxon>
        <taxon>Amphibia</taxon>
        <taxon>Batrachia</taxon>
        <taxon>Caudata</taxon>
        <taxon>Salamandroidea</taxon>
        <taxon>Salamandridae</taxon>
        <taxon>Pleurodelinae</taxon>
        <taxon>Pleurodeles</taxon>
    </lineage>
</organism>
<dbReference type="Proteomes" id="UP001066276">
    <property type="component" value="Chromosome 3_1"/>
</dbReference>
<reference evidence="1" key="1">
    <citation type="journal article" date="2022" name="bioRxiv">
        <title>Sequencing and chromosome-scale assembly of the giantPleurodeles waltlgenome.</title>
        <authorList>
            <person name="Brown T."/>
            <person name="Elewa A."/>
            <person name="Iarovenko S."/>
            <person name="Subramanian E."/>
            <person name="Araus A.J."/>
            <person name="Petzold A."/>
            <person name="Susuki M."/>
            <person name="Suzuki K.-i.T."/>
            <person name="Hayashi T."/>
            <person name="Toyoda A."/>
            <person name="Oliveira C."/>
            <person name="Osipova E."/>
            <person name="Leigh N.D."/>
            <person name="Simon A."/>
            <person name="Yun M.H."/>
        </authorList>
    </citation>
    <scope>NUCLEOTIDE SEQUENCE</scope>
    <source>
        <strain evidence="1">20211129_DDA</strain>
        <tissue evidence="1">Liver</tissue>
    </source>
</reference>
<evidence type="ECO:0000313" key="1">
    <source>
        <dbReference type="EMBL" id="KAJ1188593.1"/>
    </source>
</evidence>
<dbReference type="AlphaFoldDB" id="A0AAV7UIC1"/>
<keyword evidence="2" id="KW-1185">Reference proteome</keyword>
<comment type="caution">
    <text evidence="1">The sequence shown here is derived from an EMBL/GenBank/DDBJ whole genome shotgun (WGS) entry which is preliminary data.</text>
</comment>
<dbReference type="EMBL" id="JANPWB010000005">
    <property type="protein sequence ID" value="KAJ1188593.1"/>
    <property type="molecule type" value="Genomic_DNA"/>
</dbReference>
<evidence type="ECO:0000313" key="2">
    <source>
        <dbReference type="Proteomes" id="UP001066276"/>
    </source>
</evidence>